<sequence length="79" mass="8624">MDKESSKLTPGATKQPEWPEQSLELLLVGEDEMMQLLSLGEEAMARLQFGSRPRDSDSEHCSGGSSNLPFAAAMLKLLT</sequence>
<name>A0AAV5CVV0_ELECO</name>
<organism evidence="2 3">
    <name type="scientific">Eleusine coracana subsp. coracana</name>
    <dbReference type="NCBI Taxonomy" id="191504"/>
    <lineage>
        <taxon>Eukaryota</taxon>
        <taxon>Viridiplantae</taxon>
        <taxon>Streptophyta</taxon>
        <taxon>Embryophyta</taxon>
        <taxon>Tracheophyta</taxon>
        <taxon>Spermatophyta</taxon>
        <taxon>Magnoliopsida</taxon>
        <taxon>Liliopsida</taxon>
        <taxon>Poales</taxon>
        <taxon>Poaceae</taxon>
        <taxon>PACMAD clade</taxon>
        <taxon>Chloridoideae</taxon>
        <taxon>Cynodonteae</taxon>
        <taxon>Eleusininae</taxon>
        <taxon>Eleusine</taxon>
    </lineage>
</organism>
<keyword evidence="3" id="KW-1185">Reference proteome</keyword>
<evidence type="ECO:0000256" key="1">
    <source>
        <dbReference type="SAM" id="MobiDB-lite"/>
    </source>
</evidence>
<reference evidence="2" key="2">
    <citation type="submission" date="2021-12" db="EMBL/GenBank/DDBJ databases">
        <title>Resequencing data analysis of finger millet.</title>
        <authorList>
            <person name="Hatakeyama M."/>
            <person name="Aluri S."/>
            <person name="Balachadran M.T."/>
            <person name="Sivarajan S.R."/>
            <person name="Poveda L."/>
            <person name="Shimizu-Inatsugi R."/>
            <person name="Schlapbach R."/>
            <person name="Sreeman S.M."/>
            <person name="Shimizu K.K."/>
        </authorList>
    </citation>
    <scope>NUCLEOTIDE SEQUENCE</scope>
</reference>
<proteinExistence type="predicted"/>
<dbReference type="AlphaFoldDB" id="A0AAV5CVV0"/>
<comment type="caution">
    <text evidence="2">The sequence shown here is derived from an EMBL/GenBank/DDBJ whole genome shotgun (WGS) entry which is preliminary data.</text>
</comment>
<dbReference type="Proteomes" id="UP001054889">
    <property type="component" value="Unassembled WGS sequence"/>
</dbReference>
<protein>
    <submittedName>
        <fullName evidence="2">Uncharacterized protein</fullName>
    </submittedName>
</protein>
<dbReference type="EMBL" id="BQKI01000009">
    <property type="protein sequence ID" value="GJN02037.1"/>
    <property type="molecule type" value="Genomic_DNA"/>
</dbReference>
<evidence type="ECO:0000313" key="2">
    <source>
        <dbReference type="EMBL" id="GJN02037.1"/>
    </source>
</evidence>
<reference evidence="2" key="1">
    <citation type="journal article" date="2018" name="DNA Res.">
        <title>Multiple hybrid de novo genome assembly of finger millet, an orphan allotetraploid crop.</title>
        <authorList>
            <person name="Hatakeyama M."/>
            <person name="Aluri S."/>
            <person name="Balachadran M.T."/>
            <person name="Sivarajan S.R."/>
            <person name="Patrignani A."/>
            <person name="Gruter S."/>
            <person name="Poveda L."/>
            <person name="Shimizu-Inatsugi R."/>
            <person name="Baeten J."/>
            <person name="Francoijs K.J."/>
            <person name="Nataraja K.N."/>
            <person name="Reddy Y.A.N."/>
            <person name="Phadnis S."/>
            <person name="Ravikumar R.L."/>
            <person name="Schlapbach R."/>
            <person name="Sreeman S.M."/>
            <person name="Shimizu K.K."/>
        </authorList>
    </citation>
    <scope>NUCLEOTIDE SEQUENCE</scope>
</reference>
<evidence type="ECO:0000313" key="3">
    <source>
        <dbReference type="Proteomes" id="UP001054889"/>
    </source>
</evidence>
<feature type="region of interest" description="Disordered" evidence="1">
    <location>
        <begin position="1"/>
        <end position="20"/>
    </location>
</feature>
<accession>A0AAV5CVV0</accession>
<gene>
    <name evidence="2" type="primary">ga19351</name>
    <name evidence="2" type="ORF">PR202_ga19351</name>
</gene>